<dbReference type="GO" id="GO:0008270">
    <property type="term" value="F:zinc ion binding"/>
    <property type="evidence" value="ECO:0007669"/>
    <property type="project" value="UniProtKB-KW"/>
</dbReference>
<feature type="domain" description="C2H2-type" evidence="12">
    <location>
        <begin position="263"/>
        <end position="290"/>
    </location>
</feature>
<name>A0A6A4X0Q7_AMPAM</name>
<proteinExistence type="predicted"/>
<evidence type="ECO:0000256" key="4">
    <source>
        <dbReference type="ARBA" id="ARBA00022771"/>
    </source>
</evidence>
<evidence type="ECO:0000256" key="1">
    <source>
        <dbReference type="ARBA" id="ARBA00004123"/>
    </source>
</evidence>
<dbReference type="GO" id="GO:0000978">
    <property type="term" value="F:RNA polymerase II cis-regulatory region sequence-specific DNA binding"/>
    <property type="evidence" value="ECO:0007669"/>
    <property type="project" value="TreeGrafter"/>
</dbReference>
<keyword evidence="8" id="KW-0804">Transcription</keyword>
<evidence type="ECO:0000256" key="7">
    <source>
        <dbReference type="ARBA" id="ARBA00023125"/>
    </source>
</evidence>
<feature type="compositionally biased region" description="Pro residues" evidence="11">
    <location>
        <begin position="109"/>
        <end position="124"/>
    </location>
</feature>
<evidence type="ECO:0000256" key="6">
    <source>
        <dbReference type="ARBA" id="ARBA00023015"/>
    </source>
</evidence>
<evidence type="ECO:0000256" key="9">
    <source>
        <dbReference type="ARBA" id="ARBA00023242"/>
    </source>
</evidence>
<evidence type="ECO:0000313" key="14">
    <source>
        <dbReference type="Proteomes" id="UP000440578"/>
    </source>
</evidence>
<evidence type="ECO:0000256" key="11">
    <source>
        <dbReference type="SAM" id="MobiDB-lite"/>
    </source>
</evidence>
<evidence type="ECO:0000256" key="3">
    <source>
        <dbReference type="ARBA" id="ARBA00022737"/>
    </source>
</evidence>
<keyword evidence="4 10" id="KW-0863">Zinc-finger</keyword>
<dbReference type="FunFam" id="3.30.160.60:FF:000018">
    <property type="entry name" value="Krueppel-like factor 15"/>
    <property type="match status" value="1"/>
</dbReference>
<dbReference type="FunFam" id="3.30.160.60:FF:002639">
    <property type="entry name" value="Kruppel-Like Factor (Zinc finger protein)"/>
    <property type="match status" value="1"/>
</dbReference>
<feature type="domain" description="C2H2-type" evidence="12">
    <location>
        <begin position="233"/>
        <end position="262"/>
    </location>
</feature>
<organism evidence="13 14">
    <name type="scientific">Amphibalanus amphitrite</name>
    <name type="common">Striped barnacle</name>
    <name type="synonym">Balanus amphitrite</name>
    <dbReference type="NCBI Taxonomy" id="1232801"/>
    <lineage>
        <taxon>Eukaryota</taxon>
        <taxon>Metazoa</taxon>
        <taxon>Ecdysozoa</taxon>
        <taxon>Arthropoda</taxon>
        <taxon>Crustacea</taxon>
        <taxon>Multicrustacea</taxon>
        <taxon>Cirripedia</taxon>
        <taxon>Thoracica</taxon>
        <taxon>Thoracicalcarea</taxon>
        <taxon>Balanomorpha</taxon>
        <taxon>Balanoidea</taxon>
        <taxon>Balanidae</taxon>
        <taxon>Amphibalaninae</taxon>
        <taxon>Amphibalanus</taxon>
    </lineage>
</organism>
<accession>A0A6A4X0Q7</accession>
<comment type="subcellular location">
    <subcellularLocation>
        <location evidence="1">Nucleus</location>
    </subcellularLocation>
</comment>
<dbReference type="OrthoDB" id="4748970at2759"/>
<evidence type="ECO:0000313" key="13">
    <source>
        <dbReference type="EMBL" id="KAF0313346.1"/>
    </source>
</evidence>
<dbReference type="PROSITE" id="PS50157">
    <property type="entry name" value="ZINC_FINGER_C2H2_2"/>
    <property type="match status" value="3"/>
</dbReference>
<dbReference type="SMART" id="SM00355">
    <property type="entry name" value="ZnF_C2H2"/>
    <property type="match status" value="3"/>
</dbReference>
<dbReference type="AlphaFoldDB" id="A0A6A4X0Q7"/>
<dbReference type="EMBL" id="VIIS01000097">
    <property type="protein sequence ID" value="KAF0313346.1"/>
    <property type="molecule type" value="Genomic_DNA"/>
</dbReference>
<dbReference type="Proteomes" id="UP000440578">
    <property type="component" value="Unassembled WGS sequence"/>
</dbReference>
<evidence type="ECO:0000256" key="10">
    <source>
        <dbReference type="PROSITE-ProRule" id="PRU00042"/>
    </source>
</evidence>
<dbReference type="PROSITE" id="PS00028">
    <property type="entry name" value="ZINC_FINGER_C2H2_1"/>
    <property type="match status" value="3"/>
</dbReference>
<protein>
    <submittedName>
        <fullName evidence="13">Krueppel-like factor 15</fullName>
    </submittedName>
</protein>
<dbReference type="SUPFAM" id="SSF57667">
    <property type="entry name" value="beta-beta-alpha zinc fingers"/>
    <property type="match status" value="2"/>
</dbReference>
<feature type="region of interest" description="Disordered" evidence="11">
    <location>
        <begin position="101"/>
        <end position="126"/>
    </location>
</feature>
<keyword evidence="14" id="KW-1185">Reference proteome</keyword>
<dbReference type="GO" id="GO:0000981">
    <property type="term" value="F:DNA-binding transcription factor activity, RNA polymerase II-specific"/>
    <property type="evidence" value="ECO:0007669"/>
    <property type="project" value="TreeGrafter"/>
</dbReference>
<dbReference type="InterPro" id="IPR013087">
    <property type="entry name" value="Znf_C2H2_type"/>
</dbReference>
<keyword evidence="7" id="KW-0238">DNA-binding</keyword>
<dbReference type="PANTHER" id="PTHR23235">
    <property type="entry name" value="KRUEPPEL-LIKE TRANSCRIPTION FACTOR"/>
    <property type="match status" value="1"/>
</dbReference>
<dbReference type="InterPro" id="IPR036236">
    <property type="entry name" value="Znf_C2H2_sf"/>
</dbReference>
<reference evidence="13 14" key="1">
    <citation type="submission" date="2019-07" db="EMBL/GenBank/DDBJ databases">
        <title>Draft genome assembly of a fouling barnacle, Amphibalanus amphitrite (Darwin, 1854): The first reference genome for Thecostraca.</title>
        <authorList>
            <person name="Kim W."/>
        </authorList>
    </citation>
    <scope>NUCLEOTIDE SEQUENCE [LARGE SCALE GENOMIC DNA]</scope>
    <source>
        <strain evidence="13">SNU_AA5</strain>
        <tissue evidence="13">Soma without cirri and trophi</tissue>
    </source>
</reference>
<keyword evidence="2" id="KW-0479">Metal-binding</keyword>
<comment type="caution">
    <text evidence="13">The sequence shown here is derived from an EMBL/GenBank/DDBJ whole genome shotgun (WGS) entry which is preliminary data.</text>
</comment>
<dbReference type="PANTHER" id="PTHR23235:SF120">
    <property type="entry name" value="KRUPPEL-LIKE FACTOR 15"/>
    <property type="match status" value="1"/>
</dbReference>
<dbReference type="Gene3D" id="3.30.160.60">
    <property type="entry name" value="Classic Zinc Finger"/>
    <property type="match status" value="3"/>
</dbReference>
<keyword evidence="6" id="KW-0805">Transcription regulation</keyword>
<sequence length="304" mass="32993">MSDSMVLKSEPAWGDWGSWSEADTASDLSVFSSSPGSDSCLTSFSDNTTLECLSPADYLEEFFSSLEVRPDPGALDCTPADDDGLIDSTMSMCDRLLNLSPAGPVSASPAPPPPAPPPPPPPTAPAQDMVVLGINLFNLTQCVSEPLVVSRAAAPPALVSHDYSSQLVRLAPAPAPWSPSPPPLTVVRRRGPRSQVRPEDKVFACQHPGCGKLYAKSSHLKAHMRRHTGEKPFACGWTGCGWRFSRSDELARHRRSHYGIKPYSCPICQKAFTRSDHLAKHTKVHRRGRHMSRARTVHAAARKP</sequence>
<evidence type="ECO:0000256" key="8">
    <source>
        <dbReference type="ARBA" id="ARBA00023163"/>
    </source>
</evidence>
<dbReference type="Pfam" id="PF00096">
    <property type="entry name" value="zf-C2H2"/>
    <property type="match status" value="3"/>
</dbReference>
<keyword evidence="9" id="KW-0539">Nucleus</keyword>
<keyword evidence="5" id="KW-0862">Zinc</keyword>
<gene>
    <name evidence="13" type="primary">KLF15</name>
    <name evidence="13" type="ORF">FJT64_016098</name>
</gene>
<evidence type="ECO:0000256" key="5">
    <source>
        <dbReference type="ARBA" id="ARBA00022833"/>
    </source>
</evidence>
<dbReference type="GO" id="GO:0005634">
    <property type="term" value="C:nucleus"/>
    <property type="evidence" value="ECO:0007669"/>
    <property type="project" value="UniProtKB-SubCell"/>
</dbReference>
<dbReference type="FunFam" id="3.30.160.60:FF:000303">
    <property type="entry name" value="Zinc finger protein 41"/>
    <property type="match status" value="1"/>
</dbReference>
<keyword evidence="3" id="KW-0677">Repeat</keyword>
<feature type="domain" description="C2H2-type" evidence="12">
    <location>
        <begin position="203"/>
        <end position="232"/>
    </location>
</feature>
<evidence type="ECO:0000259" key="12">
    <source>
        <dbReference type="PROSITE" id="PS50157"/>
    </source>
</evidence>
<evidence type="ECO:0000256" key="2">
    <source>
        <dbReference type="ARBA" id="ARBA00022723"/>
    </source>
</evidence>